<dbReference type="Gene3D" id="2.170.150.70">
    <property type="match status" value="1"/>
</dbReference>
<comment type="caution">
    <text evidence="5">The sequence shown here is derived from an EMBL/GenBank/DDBJ whole genome shotgun (WGS) entry which is preliminary data.</text>
</comment>
<dbReference type="InterPro" id="IPR011057">
    <property type="entry name" value="Mss4-like_sf"/>
</dbReference>
<dbReference type="PROSITE" id="PS51891">
    <property type="entry name" value="CENP_V_GFA"/>
    <property type="match status" value="1"/>
</dbReference>
<dbReference type="PANTHER" id="PTHR28620:SF1">
    <property type="entry name" value="CENP-V_GFA DOMAIN-CONTAINING PROTEIN"/>
    <property type="match status" value="1"/>
</dbReference>
<comment type="similarity">
    <text evidence="1">Belongs to the Gfa family.</text>
</comment>
<keyword evidence="3" id="KW-0862">Zinc</keyword>
<evidence type="ECO:0000259" key="4">
    <source>
        <dbReference type="PROSITE" id="PS51891"/>
    </source>
</evidence>
<dbReference type="InterPro" id="IPR006913">
    <property type="entry name" value="CENP-V/GFA"/>
</dbReference>
<evidence type="ECO:0000313" key="5">
    <source>
        <dbReference type="EMBL" id="MCG2575676.1"/>
    </source>
</evidence>
<sequence length="115" mass="12672">MIYKGSCHCGQIAFEVEGELSKVMDCNCSICSRMGSLHWFVPRDKLRLLTPESNLATYTFGKQRIKHHFCPKCGIHPFGEGVDPAGNAMAAVNARCLEDVDLAALSVKHVDGRSF</sequence>
<evidence type="ECO:0000256" key="3">
    <source>
        <dbReference type="ARBA" id="ARBA00022833"/>
    </source>
</evidence>
<dbReference type="EMBL" id="JAKLTN010000001">
    <property type="protein sequence ID" value="MCG2575676.1"/>
    <property type="molecule type" value="Genomic_DNA"/>
</dbReference>
<gene>
    <name evidence="5" type="ORF">LZ012_01565</name>
</gene>
<keyword evidence="2" id="KW-0479">Metal-binding</keyword>
<organism evidence="5 6">
    <name type="scientific">Dechloromonas hankyongensis</name>
    <dbReference type="NCBI Taxonomy" id="2908002"/>
    <lineage>
        <taxon>Bacteria</taxon>
        <taxon>Pseudomonadati</taxon>
        <taxon>Pseudomonadota</taxon>
        <taxon>Betaproteobacteria</taxon>
        <taxon>Rhodocyclales</taxon>
        <taxon>Azonexaceae</taxon>
        <taxon>Dechloromonas</taxon>
    </lineage>
</organism>
<evidence type="ECO:0000256" key="2">
    <source>
        <dbReference type="ARBA" id="ARBA00022723"/>
    </source>
</evidence>
<evidence type="ECO:0000313" key="6">
    <source>
        <dbReference type="Proteomes" id="UP001165384"/>
    </source>
</evidence>
<dbReference type="Proteomes" id="UP001165384">
    <property type="component" value="Unassembled WGS sequence"/>
</dbReference>
<name>A0ABS9JXP2_9RHOO</name>
<feature type="domain" description="CENP-V/GFA" evidence="4">
    <location>
        <begin position="3"/>
        <end position="115"/>
    </location>
</feature>
<keyword evidence="6" id="KW-1185">Reference proteome</keyword>
<accession>A0ABS9JXP2</accession>
<dbReference type="PANTHER" id="PTHR28620">
    <property type="entry name" value="CENTROMERE PROTEIN V"/>
    <property type="match status" value="1"/>
</dbReference>
<proteinExistence type="inferred from homology"/>
<evidence type="ECO:0000256" key="1">
    <source>
        <dbReference type="ARBA" id="ARBA00005495"/>
    </source>
</evidence>
<dbReference type="SUPFAM" id="SSF51316">
    <property type="entry name" value="Mss4-like"/>
    <property type="match status" value="1"/>
</dbReference>
<protein>
    <submittedName>
        <fullName evidence="5">GFA family protein</fullName>
    </submittedName>
</protein>
<dbReference type="RefSeq" id="WP_275706830.1">
    <property type="nucleotide sequence ID" value="NZ_JAKLTN010000001.1"/>
</dbReference>
<reference evidence="5" key="1">
    <citation type="submission" date="2022-01" db="EMBL/GenBank/DDBJ databases">
        <authorList>
            <person name="Jo J.-H."/>
            <person name="Im W.-T."/>
        </authorList>
    </citation>
    <scope>NUCLEOTIDE SEQUENCE</scope>
    <source>
        <strain evidence="5">XY25</strain>
    </source>
</reference>
<dbReference type="Pfam" id="PF04828">
    <property type="entry name" value="GFA"/>
    <property type="match status" value="1"/>
</dbReference>
<dbReference type="InterPro" id="IPR052355">
    <property type="entry name" value="CENP-V-like"/>
</dbReference>